<protein>
    <recommendedName>
        <fullName evidence="5">Cellulase</fullName>
    </recommendedName>
</protein>
<reference evidence="3 4" key="1">
    <citation type="submission" date="2022-05" db="EMBL/GenBank/DDBJ databases">
        <title>Genome Resource of Streptomyces lavenduligriseus GA1-1, a Strain with Broad-Spectrum Antifungal Activity against Phytopathogenic Fungi.</title>
        <authorList>
            <person name="Qi D."/>
        </authorList>
    </citation>
    <scope>NUCLEOTIDE SEQUENCE [LARGE SCALE GENOMIC DNA]</scope>
    <source>
        <strain evidence="3 4">GA1-1</strain>
    </source>
</reference>
<proteinExistence type="predicted"/>
<dbReference type="RefSeq" id="WP_249491057.1">
    <property type="nucleotide sequence ID" value="NZ_JAMCCK010000027.1"/>
</dbReference>
<evidence type="ECO:0000256" key="2">
    <source>
        <dbReference type="SAM" id="Phobius"/>
    </source>
</evidence>
<gene>
    <name evidence="3" type="ORF">M4438_19320</name>
</gene>
<feature type="transmembrane region" description="Helical" evidence="2">
    <location>
        <begin position="53"/>
        <end position="74"/>
    </location>
</feature>
<comment type="caution">
    <text evidence="3">The sequence shown here is derived from an EMBL/GenBank/DDBJ whole genome shotgun (WGS) entry which is preliminary data.</text>
</comment>
<evidence type="ECO:0000256" key="1">
    <source>
        <dbReference type="SAM" id="MobiDB-lite"/>
    </source>
</evidence>
<name>A0ABT0NWD4_9ACTN</name>
<keyword evidence="2" id="KW-1133">Transmembrane helix</keyword>
<dbReference type="PRINTS" id="PR01217">
    <property type="entry name" value="PRICHEXTENSN"/>
</dbReference>
<keyword evidence="2" id="KW-0812">Transmembrane</keyword>
<sequence>MNEYGTRSGAAPVEERLRAALAARAYAIGPADLRPLSPPAAPVRSRRTRVRRVVVAGMTLAAVAALVFLTLALVTTRDGHPAPTPPARSPHPRTATPSPAPSPATPSPAPSTPTPRAARP</sequence>
<evidence type="ECO:0000313" key="4">
    <source>
        <dbReference type="Proteomes" id="UP001202052"/>
    </source>
</evidence>
<dbReference type="EMBL" id="JAMCCK010000027">
    <property type="protein sequence ID" value="MCL3995633.1"/>
    <property type="molecule type" value="Genomic_DNA"/>
</dbReference>
<keyword evidence="4" id="KW-1185">Reference proteome</keyword>
<feature type="region of interest" description="Disordered" evidence="1">
    <location>
        <begin position="77"/>
        <end position="120"/>
    </location>
</feature>
<dbReference type="Proteomes" id="UP001202052">
    <property type="component" value="Unassembled WGS sequence"/>
</dbReference>
<keyword evidence="2" id="KW-0472">Membrane</keyword>
<feature type="compositionally biased region" description="Pro residues" evidence="1">
    <location>
        <begin position="98"/>
        <end position="113"/>
    </location>
</feature>
<accession>A0ABT0NWD4</accession>
<evidence type="ECO:0008006" key="5">
    <source>
        <dbReference type="Google" id="ProtNLM"/>
    </source>
</evidence>
<organism evidence="3 4">
    <name type="scientific">Streptomyces lavenduligriseus</name>
    <dbReference type="NCBI Taxonomy" id="67315"/>
    <lineage>
        <taxon>Bacteria</taxon>
        <taxon>Bacillati</taxon>
        <taxon>Actinomycetota</taxon>
        <taxon>Actinomycetes</taxon>
        <taxon>Kitasatosporales</taxon>
        <taxon>Streptomycetaceae</taxon>
        <taxon>Streptomyces</taxon>
    </lineage>
</organism>
<evidence type="ECO:0000313" key="3">
    <source>
        <dbReference type="EMBL" id="MCL3995633.1"/>
    </source>
</evidence>